<dbReference type="Proteomes" id="UP000269412">
    <property type="component" value="Unassembled WGS sequence"/>
</dbReference>
<dbReference type="RefSeq" id="WP_121069188.1">
    <property type="nucleotide sequence ID" value="NZ_RBIQ01000013.1"/>
</dbReference>
<evidence type="ECO:0000313" key="1">
    <source>
        <dbReference type="EMBL" id="RKR06966.1"/>
    </source>
</evidence>
<name>A0A495DS57_9FLAO</name>
<reference evidence="1 2" key="1">
    <citation type="submission" date="2018-10" db="EMBL/GenBank/DDBJ databases">
        <title>Genomic Encyclopedia of Archaeal and Bacterial Type Strains, Phase II (KMG-II): from individual species to whole genera.</title>
        <authorList>
            <person name="Goeker M."/>
        </authorList>
    </citation>
    <scope>NUCLEOTIDE SEQUENCE [LARGE SCALE GENOMIC DNA]</scope>
    <source>
        <strain evidence="1 2">DSM 25230</strain>
    </source>
</reference>
<dbReference type="AlphaFoldDB" id="A0A495DS57"/>
<dbReference type="OrthoDB" id="1448904at2"/>
<proteinExistence type="predicted"/>
<keyword evidence="2" id="KW-1185">Reference proteome</keyword>
<sequence length="63" mass="7150">MKEQDNPFKKIQGELKEVPPELRQKVMSDVARAKLLMDLATLFTGNYSSLLEGLLKTNSKNKN</sequence>
<dbReference type="EMBL" id="RBIQ01000013">
    <property type="protein sequence ID" value="RKR06966.1"/>
    <property type="molecule type" value="Genomic_DNA"/>
</dbReference>
<organism evidence="1 2">
    <name type="scientific">Maribacter vaceletii</name>
    <dbReference type="NCBI Taxonomy" id="1206816"/>
    <lineage>
        <taxon>Bacteria</taxon>
        <taxon>Pseudomonadati</taxon>
        <taxon>Bacteroidota</taxon>
        <taxon>Flavobacteriia</taxon>
        <taxon>Flavobacteriales</taxon>
        <taxon>Flavobacteriaceae</taxon>
        <taxon>Maribacter</taxon>
    </lineage>
</organism>
<comment type="caution">
    <text evidence="1">The sequence shown here is derived from an EMBL/GenBank/DDBJ whole genome shotgun (WGS) entry which is preliminary data.</text>
</comment>
<protein>
    <submittedName>
        <fullName evidence="1">Uncharacterized protein</fullName>
    </submittedName>
</protein>
<accession>A0A495DS57</accession>
<gene>
    <name evidence="1" type="ORF">CLV91_3194</name>
</gene>
<evidence type="ECO:0000313" key="2">
    <source>
        <dbReference type="Proteomes" id="UP000269412"/>
    </source>
</evidence>